<feature type="region of interest" description="Disordered" evidence="6">
    <location>
        <begin position="70"/>
        <end position="94"/>
    </location>
</feature>
<dbReference type="CDD" id="cd12148">
    <property type="entry name" value="fungal_TF_MHR"/>
    <property type="match status" value="1"/>
</dbReference>
<evidence type="ECO:0000256" key="2">
    <source>
        <dbReference type="ARBA" id="ARBA00023015"/>
    </source>
</evidence>
<gene>
    <name evidence="8" type="ORF">K402DRAFT_429348</name>
</gene>
<dbReference type="GO" id="GO:0006351">
    <property type="term" value="P:DNA-templated transcription"/>
    <property type="evidence" value="ECO:0007669"/>
    <property type="project" value="InterPro"/>
</dbReference>
<feature type="domain" description="Xylanolytic transcriptional activator regulatory" evidence="7">
    <location>
        <begin position="285"/>
        <end position="355"/>
    </location>
</feature>
<keyword evidence="3" id="KW-0238">DNA-binding</keyword>
<keyword evidence="5" id="KW-0539">Nucleus</keyword>
<dbReference type="AlphaFoldDB" id="A0A6G1H2E0"/>
<evidence type="ECO:0000256" key="3">
    <source>
        <dbReference type="ARBA" id="ARBA00023125"/>
    </source>
</evidence>
<accession>A0A6G1H2E0</accession>
<proteinExistence type="predicted"/>
<evidence type="ECO:0000313" key="9">
    <source>
        <dbReference type="Proteomes" id="UP000800041"/>
    </source>
</evidence>
<feature type="compositionally biased region" description="Basic and acidic residues" evidence="6">
    <location>
        <begin position="72"/>
        <end position="89"/>
    </location>
</feature>
<evidence type="ECO:0000256" key="5">
    <source>
        <dbReference type="ARBA" id="ARBA00023242"/>
    </source>
</evidence>
<dbReference type="SMART" id="SM00906">
    <property type="entry name" value="Fungal_trans"/>
    <property type="match status" value="1"/>
</dbReference>
<keyword evidence="4" id="KW-0804">Transcription</keyword>
<feature type="region of interest" description="Disordered" evidence="6">
    <location>
        <begin position="535"/>
        <end position="557"/>
    </location>
</feature>
<evidence type="ECO:0000313" key="8">
    <source>
        <dbReference type="EMBL" id="KAF1987222.1"/>
    </source>
</evidence>
<dbReference type="GO" id="GO:0003677">
    <property type="term" value="F:DNA binding"/>
    <property type="evidence" value="ECO:0007669"/>
    <property type="project" value="UniProtKB-KW"/>
</dbReference>
<dbReference type="EMBL" id="ML977153">
    <property type="protein sequence ID" value="KAF1987222.1"/>
    <property type="molecule type" value="Genomic_DNA"/>
</dbReference>
<reference evidence="8" key="1">
    <citation type="journal article" date="2020" name="Stud. Mycol.">
        <title>101 Dothideomycetes genomes: a test case for predicting lifestyles and emergence of pathogens.</title>
        <authorList>
            <person name="Haridas S."/>
            <person name="Albert R."/>
            <person name="Binder M."/>
            <person name="Bloem J."/>
            <person name="Labutti K."/>
            <person name="Salamov A."/>
            <person name="Andreopoulos B."/>
            <person name="Baker S."/>
            <person name="Barry K."/>
            <person name="Bills G."/>
            <person name="Bluhm B."/>
            <person name="Cannon C."/>
            <person name="Castanera R."/>
            <person name="Culley D."/>
            <person name="Daum C."/>
            <person name="Ezra D."/>
            <person name="Gonzalez J."/>
            <person name="Henrissat B."/>
            <person name="Kuo A."/>
            <person name="Liang C."/>
            <person name="Lipzen A."/>
            <person name="Lutzoni F."/>
            <person name="Magnuson J."/>
            <person name="Mondo S."/>
            <person name="Nolan M."/>
            <person name="Ohm R."/>
            <person name="Pangilinan J."/>
            <person name="Park H.-J."/>
            <person name="Ramirez L."/>
            <person name="Alfaro M."/>
            <person name="Sun H."/>
            <person name="Tritt A."/>
            <person name="Yoshinaga Y."/>
            <person name="Zwiers L.-H."/>
            <person name="Turgeon B."/>
            <person name="Goodwin S."/>
            <person name="Spatafora J."/>
            <person name="Crous P."/>
            <person name="Grigoriev I."/>
        </authorList>
    </citation>
    <scope>NUCLEOTIDE SEQUENCE</scope>
    <source>
        <strain evidence="8">CBS 113979</strain>
    </source>
</reference>
<dbReference type="Pfam" id="PF04082">
    <property type="entry name" value="Fungal_trans"/>
    <property type="match status" value="1"/>
</dbReference>
<dbReference type="InterPro" id="IPR052073">
    <property type="entry name" value="Amide_Lactam_Regulators"/>
</dbReference>
<evidence type="ECO:0000259" key="7">
    <source>
        <dbReference type="SMART" id="SM00906"/>
    </source>
</evidence>
<sequence length="631" mass="71016">MSSIITFPLDSETFRKRKRVHKACEPCKKIRKRCNHTFSEHAPSVEAVTSSHDGEDASRALSVEETVAAAVARRDSDEEEQRTTNRDAIESTPPRFLGYLNPEAVLREHVKNHFYQDQCGYWISSNDQNSNDSAIDEPGITSHRIDRPQSKEVERALMTYLHASGVTEAPPPHHQETLVKVYMDYVHPILPILDRSEFERKYRKGVQSLVLLQAMWIIASKHDKARPHLVLREGGPLEPRDFAKRLYSAVTTALAANMETDRLVLIQSLALMSLYYEGHDGALQASMHLTQAIHHAHTIGLQFDQSNKHPKSDYLKRLFWCLWSLDRMNGCINGRPLVIHDRDNQNEKLTSDPQQRHTAFGVWLQISETLDNIMPFYRPNNDPACTGWEDPYPSFESMVGEDQLDPPILAALELYYHAVAMLSHKSESVRSSVRRTSSYDRQSLSAVRVIQILTKECPTDLPPLPVVPYALSLSMSVAYRQIRQSKLHVHRARAKDDLKVCCDLLEKMKPIWWSAGVIAELGRAALVKASSDVNTRSHHLPSHTNEATSANGDTAGVHRRETVRLTTPLGPGSLPAAVSDDTPDWLNFDTAFGNMDTLLGTSGVDLEFDFLNSLDWNHSGNANTATLSGRL</sequence>
<evidence type="ECO:0000256" key="1">
    <source>
        <dbReference type="ARBA" id="ARBA00022833"/>
    </source>
</evidence>
<evidence type="ECO:0000256" key="4">
    <source>
        <dbReference type="ARBA" id="ARBA00023163"/>
    </source>
</evidence>
<keyword evidence="9" id="KW-1185">Reference proteome</keyword>
<dbReference type="OrthoDB" id="10031947at2759"/>
<protein>
    <recommendedName>
        <fullName evidence="7">Xylanolytic transcriptional activator regulatory domain-containing protein</fullName>
    </recommendedName>
</protein>
<organism evidence="8 9">
    <name type="scientific">Aulographum hederae CBS 113979</name>
    <dbReference type="NCBI Taxonomy" id="1176131"/>
    <lineage>
        <taxon>Eukaryota</taxon>
        <taxon>Fungi</taxon>
        <taxon>Dikarya</taxon>
        <taxon>Ascomycota</taxon>
        <taxon>Pezizomycotina</taxon>
        <taxon>Dothideomycetes</taxon>
        <taxon>Pleosporomycetidae</taxon>
        <taxon>Aulographales</taxon>
        <taxon>Aulographaceae</taxon>
    </lineage>
</organism>
<keyword evidence="1" id="KW-0862">Zinc</keyword>
<keyword evidence="2" id="KW-0805">Transcription regulation</keyword>
<name>A0A6G1H2E0_9PEZI</name>
<dbReference type="PANTHER" id="PTHR47171">
    <property type="entry name" value="FARA-RELATED"/>
    <property type="match status" value="1"/>
</dbReference>
<dbReference type="InterPro" id="IPR007219">
    <property type="entry name" value="XnlR_reg_dom"/>
</dbReference>
<evidence type="ECO:0000256" key="6">
    <source>
        <dbReference type="SAM" id="MobiDB-lite"/>
    </source>
</evidence>
<feature type="compositionally biased region" description="Polar residues" evidence="6">
    <location>
        <begin position="542"/>
        <end position="552"/>
    </location>
</feature>
<dbReference type="GO" id="GO:0008270">
    <property type="term" value="F:zinc ion binding"/>
    <property type="evidence" value="ECO:0007669"/>
    <property type="project" value="InterPro"/>
</dbReference>
<dbReference type="PANTHER" id="PTHR47171:SF6">
    <property type="entry name" value="SPECIFIC TRANSCRIPTION FACTOR, PUTATIVE (AFU_ORTHOLOGUE AFUA_2G06130)-RELATED"/>
    <property type="match status" value="1"/>
</dbReference>
<dbReference type="Proteomes" id="UP000800041">
    <property type="component" value="Unassembled WGS sequence"/>
</dbReference>